<feature type="non-terminal residue" evidence="6">
    <location>
        <position position="255"/>
    </location>
</feature>
<evidence type="ECO:0000313" key="6">
    <source>
        <dbReference type="EMBL" id="GAI24154.1"/>
    </source>
</evidence>
<evidence type="ECO:0000256" key="3">
    <source>
        <dbReference type="ARBA" id="ARBA00022777"/>
    </source>
</evidence>
<dbReference type="InterPro" id="IPR000023">
    <property type="entry name" value="Phosphofructokinase_dom"/>
</dbReference>
<dbReference type="Pfam" id="PF00365">
    <property type="entry name" value="PFK"/>
    <property type="match status" value="1"/>
</dbReference>
<comment type="caution">
    <text evidence="6">The sequence shown here is derived from an EMBL/GenBank/DDBJ whole genome shotgun (WGS) entry which is preliminary data.</text>
</comment>
<keyword evidence="4" id="KW-0460">Magnesium</keyword>
<evidence type="ECO:0000256" key="4">
    <source>
        <dbReference type="ARBA" id="ARBA00022842"/>
    </source>
</evidence>
<dbReference type="SUPFAM" id="SSF53784">
    <property type="entry name" value="Phosphofructokinase"/>
    <property type="match status" value="1"/>
</dbReference>
<dbReference type="GO" id="GO:0003872">
    <property type="term" value="F:6-phosphofructokinase activity"/>
    <property type="evidence" value="ECO:0007669"/>
    <property type="project" value="InterPro"/>
</dbReference>
<dbReference type="GO" id="GO:0046872">
    <property type="term" value="F:metal ion binding"/>
    <property type="evidence" value="ECO:0007669"/>
    <property type="project" value="UniProtKB-KW"/>
</dbReference>
<dbReference type="Gene3D" id="3.40.50.450">
    <property type="match status" value="2"/>
</dbReference>
<dbReference type="EMBL" id="BARV01016190">
    <property type="protein sequence ID" value="GAI24154.1"/>
    <property type="molecule type" value="Genomic_DNA"/>
</dbReference>
<dbReference type="AlphaFoldDB" id="X1NZS8"/>
<protein>
    <recommendedName>
        <fullName evidence="5">Phosphofructokinase domain-containing protein</fullName>
    </recommendedName>
</protein>
<keyword evidence="1" id="KW-0808">Transferase</keyword>
<evidence type="ECO:0000256" key="2">
    <source>
        <dbReference type="ARBA" id="ARBA00022723"/>
    </source>
</evidence>
<reference evidence="6" key="1">
    <citation type="journal article" date="2014" name="Front. Microbiol.">
        <title>High frequency of phylogenetically diverse reductive dehalogenase-homologous genes in deep subseafloor sedimentary metagenomes.</title>
        <authorList>
            <person name="Kawai M."/>
            <person name="Futagami T."/>
            <person name="Toyoda A."/>
            <person name="Takaki Y."/>
            <person name="Nishi S."/>
            <person name="Hori S."/>
            <person name="Arai W."/>
            <person name="Tsubouchi T."/>
            <person name="Morono Y."/>
            <person name="Uchiyama I."/>
            <person name="Ito T."/>
            <person name="Fujiyama A."/>
            <person name="Inagaki F."/>
            <person name="Takami H."/>
        </authorList>
    </citation>
    <scope>NUCLEOTIDE SEQUENCE</scope>
    <source>
        <strain evidence="6">Expedition CK06-06</strain>
    </source>
</reference>
<keyword evidence="2" id="KW-0479">Metal-binding</keyword>
<keyword evidence="3" id="KW-0418">Kinase</keyword>
<proteinExistence type="predicted"/>
<evidence type="ECO:0000256" key="1">
    <source>
        <dbReference type="ARBA" id="ARBA00022679"/>
    </source>
</evidence>
<organism evidence="6">
    <name type="scientific">marine sediment metagenome</name>
    <dbReference type="NCBI Taxonomy" id="412755"/>
    <lineage>
        <taxon>unclassified sequences</taxon>
        <taxon>metagenomes</taxon>
        <taxon>ecological metagenomes</taxon>
    </lineage>
</organism>
<dbReference type="InterPro" id="IPR035966">
    <property type="entry name" value="PKF_sf"/>
</dbReference>
<dbReference type="InterPro" id="IPR050929">
    <property type="entry name" value="PFKA"/>
</dbReference>
<name>X1NZS8_9ZZZZ</name>
<feature type="domain" description="Phosphofructokinase" evidence="5">
    <location>
        <begin position="1"/>
        <end position="158"/>
    </location>
</feature>
<gene>
    <name evidence="6" type="ORF">S06H3_27846</name>
</gene>
<evidence type="ECO:0000259" key="5">
    <source>
        <dbReference type="Pfam" id="PF00365"/>
    </source>
</evidence>
<sequence length="255" mass="27965">MIGGNDTMHTIHKIEEYCAKEEHEIVCVGIPKTVDNDLFGTDHAPGFPTAARFTVLSVKQEGVLARDMQKVDQFVIYQSIGRDAGWLAASAAAAKQKESDAPHLIIIPERPLNKEKFLVEVKKFHDKYGFVSIVCGEGITWADGTPISGSVIRDKFGNIEFGAMGGTSAAMILHRIISSEFGWRGEFQITESLPMCCADRMVEVDREEAYLVGTQAVKLAVEGKSGVMVALERKSNHPYLCQTGTISLKEVAMKT</sequence>
<dbReference type="PANTHER" id="PTHR45770">
    <property type="entry name" value="ATP-DEPENDENT 6-PHOSPHOFRUCTOKINASE 1"/>
    <property type="match status" value="1"/>
</dbReference>
<dbReference type="UniPathway" id="UPA00109">
    <property type="reaction ID" value="UER00182"/>
</dbReference>
<accession>X1NZS8</accession>